<sequence length="113" mass="12957">MKRNKERENGHGVEKQFSSIHQGSDTIPIALTALGDRCCQMRNRFAFYDVINTSLLQKGEGRSPKCLSTQTRLHNRRFRRLDNFNTEISVCGNIAQYGKCNSSWPVIMADNNY</sequence>
<reference evidence="2 3" key="1">
    <citation type="submission" date="2021-06" db="EMBL/GenBank/DDBJ databases">
        <title>Caerostris extrusa draft genome.</title>
        <authorList>
            <person name="Kono N."/>
            <person name="Arakawa K."/>
        </authorList>
    </citation>
    <scope>NUCLEOTIDE SEQUENCE [LARGE SCALE GENOMIC DNA]</scope>
</reference>
<dbReference type="AlphaFoldDB" id="A0AAV4PBN1"/>
<protein>
    <submittedName>
        <fullName evidence="2">Uncharacterized protein</fullName>
    </submittedName>
</protein>
<dbReference type="EMBL" id="BPLR01004427">
    <property type="protein sequence ID" value="GIX94787.1"/>
    <property type="molecule type" value="Genomic_DNA"/>
</dbReference>
<gene>
    <name evidence="2" type="ORF">CEXT_193461</name>
</gene>
<evidence type="ECO:0000313" key="2">
    <source>
        <dbReference type="EMBL" id="GIX94787.1"/>
    </source>
</evidence>
<dbReference type="Proteomes" id="UP001054945">
    <property type="component" value="Unassembled WGS sequence"/>
</dbReference>
<comment type="caution">
    <text evidence="2">The sequence shown here is derived from an EMBL/GenBank/DDBJ whole genome shotgun (WGS) entry which is preliminary data.</text>
</comment>
<evidence type="ECO:0000313" key="3">
    <source>
        <dbReference type="Proteomes" id="UP001054945"/>
    </source>
</evidence>
<name>A0AAV4PBN1_CAEEX</name>
<accession>A0AAV4PBN1</accession>
<proteinExistence type="predicted"/>
<feature type="region of interest" description="Disordered" evidence="1">
    <location>
        <begin position="1"/>
        <end position="20"/>
    </location>
</feature>
<keyword evidence="3" id="KW-1185">Reference proteome</keyword>
<feature type="compositionally biased region" description="Basic and acidic residues" evidence="1">
    <location>
        <begin position="1"/>
        <end position="14"/>
    </location>
</feature>
<evidence type="ECO:0000256" key="1">
    <source>
        <dbReference type="SAM" id="MobiDB-lite"/>
    </source>
</evidence>
<organism evidence="2 3">
    <name type="scientific">Caerostris extrusa</name>
    <name type="common">Bark spider</name>
    <name type="synonym">Caerostris bankana</name>
    <dbReference type="NCBI Taxonomy" id="172846"/>
    <lineage>
        <taxon>Eukaryota</taxon>
        <taxon>Metazoa</taxon>
        <taxon>Ecdysozoa</taxon>
        <taxon>Arthropoda</taxon>
        <taxon>Chelicerata</taxon>
        <taxon>Arachnida</taxon>
        <taxon>Araneae</taxon>
        <taxon>Araneomorphae</taxon>
        <taxon>Entelegynae</taxon>
        <taxon>Araneoidea</taxon>
        <taxon>Araneidae</taxon>
        <taxon>Caerostris</taxon>
    </lineage>
</organism>